<dbReference type="Proteomes" id="UP000602284">
    <property type="component" value="Unassembled WGS sequence"/>
</dbReference>
<sequence>MKTFKRAGLPVALILTLAVLGCGTDSNTAQPNGHDHHEATEQTAASQPVWKLTNPTPQAGQDDRVTFQLLDANSKPITAFDTVHEKKLHLIVVSQDLSYFNHLHPEPSTDGLFTQTLNLPQGGRYKLIADVTPTGQNAASYGQWIDVGGNQVAKKPIELDTDMTKTIAGQQVTLTFDSPPQAGQAAMMTFHLENAATHQPTTDLEPYLGAVGHVVALSSDAEQYLHVHPMDEKGHGPDAMFHIEFPSSGLYKVWGQFQRKGEVFVVPFVVKVP</sequence>
<comment type="caution">
    <text evidence="3">The sequence shown here is derived from an EMBL/GenBank/DDBJ whole genome shotgun (WGS) entry which is preliminary data.</text>
</comment>
<evidence type="ECO:0000313" key="3">
    <source>
        <dbReference type="EMBL" id="MBL0386498.1"/>
    </source>
</evidence>
<feature type="signal peptide" evidence="2">
    <location>
        <begin position="1"/>
        <end position="21"/>
    </location>
</feature>
<dbReference type="EMBL" id="JAEQNB010000002">
    <property type="protein sequence ID" value="MBL0386498.1"/>
    <property type="molecule type" value="Genomic_DNA"/>
</dbReference>
<evidence type="ECO:0008006" key="5">
    <source>
        <dbReference type="Google" id="ProtNLM"/>
    </source>
</evidence>
<feature type="region of interest" description="Disordered" evidence="1">
    <location>
        <begin position="28"/>
        <end position="60"/>
    </location>
</feature>
<keyword evidence="2" id="KW-0732">Signal</keyword>
<evidence type="ECO:0000256" key="2">
    <source>
        <dbReference type="SAM" id="SignalP"/>
    </source>
</evidence>
<organism evidence="3 4">
    <name type="scientific">Tumebacillus amylolyticus</name>
    <dbReference type="NCBI Taxonomy" id="2801339"/>
    <lineage>
        <taxon>Bacteria</taxon>
        <taxon>Bacillati</taxon>
        <taxon>Bacillota</taxon>
        <taxon>Bacilli</taxon>
        <taxon>Bacillales</taxon>
        <taxon>Alicyclobacillaceae</taxon>
        <taxon>Tumebacillus</taxon>
    </lineage>
</organism>
<evidence type="ECO:0000256" key="1">
    <source>
        <dbReference type="SAM" id="MobiDB-lite"/>
    </source>
</evidence>
<name>A0ABS1J895_9BACL</name>
<dbReference type="RefSeq" id="WP_201633108.1">
    <property type="nucleotide sequence ID" value="NZ_JAEQNB010000002.1"/>
</dbReference>
<accession>A0ABS1J895</accession>
<keyword evidence="4" id="KW-1185">Reference proteome</keyword>
<dbReference type="PROSITE" id="PS51257">
    <property type="entry name" value="PROKAR_LIPOPROTEIN"/>
    <property type="match status" value="1"/>
</dbReference>
<gene>
    <name evidence="3" type="ORF">JJB07_07540</name>
</gene>
<proteinExistence type="predicted"/>
<reference evidence="3 4" key="1">
    <citation type="submission" date="2021-01" db="EMBL/GenBank/DDBJ databases">
        <title>Tumebacillus sp. strain ITR2 16S ribosomal RNA gene Genome sequencing and assembly.</title>
        <authorList>
            <person name="Kang M."/>
        </authorList>
    </citation>
    <scope>NUCLEOTIDE SEQUENCE [LARGE SCALE GENOMIC DNA]</scope>
    <source>
        <strain evidence="3 4">ITR2</strain>
    </source>
</reference>
<feature type="chain" id="PRO_5045401727" description="Secreted protein" evidence="2">
    <location>
        <begin position="22"/>
        <end position="273"/>
    </location>
</feature>
<evidence type="ECO:0000313" key="4">
    <source>
        <dbReference type="Proteomes" id="UP000602284"/>
    </source>
</evidence>
<protein>
    <recommendedName>
        <fullName evidence="5">Secreted protein</fullName>
    </recommendedName>
</protein>